<keyword evidence="2" id="KW-1185">Reference proteome</keyword>
<dbReference type="RefSeq" id="WP_171594111.1">
    <property type="nucleotide sequence ID" value="NZ_RZNH01000003.1"/>
</dbReference>
<protein>
    <recommendedName>
        <fullName evidence="3">Lipoprotein</fullName>
    </recommendedName>
</protein>
<sequence length="167" mass="19657">MTIIFLHDKRESKVICRNILLLLLMTSLGSCFLFEIDQIKETYQYQVLIQNGTRDTNFFQICYDTTEIDINDFFKNYKLLPDSTVSISDVSSEDMSYNPIQYYLENYNREGYIVHNGETILKKWFIREGEIGHSPYNKESWGINRTTDPDIRGYIKFTIEEADLGSQ</sequence>
<name>A0ABX1WRY2_9BACT</name>
<dbReference type="Proteomes" id="UP000732105">
    <property type="component" value="Unassembled WGS sequence"/>
</dbReference>
<accession>A0ABX1WRY2</accession>
<dbReference type="EMBL" id="RZNH01000003">
    <property type="protein sequence ID" value="NOU58833.1"/>
    <property type="molecule type" value="Genomic_DNA"/>
</dbReference>
<reference evidence="1 2" key="1">
    <citation type="submission" date="2018-12" db="EMBL/GenBank/DDBJ databases">
        <title>Marinifilum JC070 sp. nov., a marine bacterium isolated from Yongle Blue Hole in the South China Sea.</title>
        <authorList>
            <person name="Fu T."/>
        </authorList>
    </citation>
    <scope>NUCLEOTIDE SEQUENCE [LARGE SCALE GENOMIC DNA]</scope>
    <source>
        <strain evidence="1 2">JC070</strain>
    </source>
</reference>
<proteinExistence type="predicted"/>
<gene>
    <name evidence="1" type="ORF">ELS83_03315</name>
</gene>
<organism evidence="1 2">
    <name type="scientific">Marinifilum caeruleilacunae</name>
    <dbReference type="NCBI Taxonomy" id="2499076"/>
    <lineage>
        <taxon>Bacteria</taxon>
        <taxon>Pseudomonadati</taxon>
        <taxon>Bacteroidota</taxon>
        <taxon>Bacteroidia</taxon>
        <taxon>Marinilabiliales</taxon>
        <taxon>Marinifilaceae</taxon>
    </lineage>
</organism>
<evidence type="ECO:0000313" key="1">
    <source>
        <dbReference type="EMBL" id="NOU58833.1"/>
    </source>
</evidence>
<comment type="caution">
    <text evidence="1">The sequence shown here is derived from an EMBL/GenBank/DDBJ whole genome shotgun (WGS) entry which is preliminary data.</text>
</comment>
<evidence type="ECO:0008006" key="3">
    <source>
        <dbReference type="Google" id="ProtNLM"/>
    </source>
</evidence>
<evidence type="ECO:0000313" key="2">
    <source>
        <dbReference type="Proteomes" id="UP000732105"/>
    </source>
</evidence>